<gene>
    <name evidence="3" type="ORF">SGUI_0895</name>
</gene>
<evidence type="ECO:0000256" key="2">
    <source>
        <dbReference type="SAM" id="Phobius"/>
    </source>
</evidence>
<sequence>MTSPQRPPGTRVLWPLAALLTLAGLVLLTLSLTGPGDRSGADMVGARPGDLVSVGEEGMSVWSRSPDTRADTVCTLDDQALDRPTEDFTTRVAGEEFHEVARTGGSHPTGDQPLVCDTEDTVYAGPFGPATAPTGLRGGTGLTLGLLLLPLGLVCAVLAVLARRRTVEVEQGPDPGAYTLDPRTSPPPQDPYGPPPSGPPGQAGGPTGPRYDLPPPP</sequence>
<feature type="region of interest" description="Disordered" evidence="1">
    <location>
        <begin position="171"/>
        <end position="217"/>
    </location>
</feature>
<dbReference type="Proteomes" id="UP000092482">
    <property type="component" value="Chromosome"/>
</dbReference>
<dbReference type="RefSeq" id="WP_066636867.1">
    <property type="nucleotide sequence ID" value="NZ_CP014989.1"/>
</dbReference>
<dbReference type="OrthoDB" id="4868356at2"/>
<reference evidence="3 4" key="1">
    <citation type="submission" date="2016-03" db="EMBL/GenBank/DDBJ databases">
        <title>Shallow-sea hydrothermal system.</title>
        <authorList>
            <person name="Tang K."/>
        </authorList>
    </citation>
    <scope>NUCLEOTIDE SEQUENCE [LARGE SCALE GENOMIC DNA]</scope>
    <source>
        <strain evidence="3 4">JLT9</strain>
    </source>
</reference>
<keyword evidence="2" id="KW-0812">Transmembrane</keyword>
<organism evidence="3 4">
    <name type="scientific">Serinicoccus hydrothermalis</name>
    <dbReference type="NCBI Taxonomy" id="1758689"/>
    <lineage>
        <taxon>Bacteria</taxon>
        <taxon>Bacillati</taxon>
        <taxon>Actinomycetota</taxon>
        <taxon>Actinomycetes</taxon>
        <taxon>Micrococcales</taxon>
        <taxon>Ornithinimicrobiaceae</taxon>
        <taxon>Serinicoccus</taxon>
    </lineage>
</organism>
<feature type="transmembrane region" description="Helical" evidence="2">
    <location>
        <begin position="142"/>
        <end position="162"/>
    </location>
</feature>
<evidence type="ECO:0000256" key="1">
    <source>
        <dbReference type="SAM" id="MobiDB-lite"/>
    </source>
</evidence>
<feature type="transmembrane region" description="Helical" evidence="2">
    <location>
        <begin position="12"/>
        <end position="33"/>
    </location>
</feature>
<dbReference type="EMBL" id="CP014989">
    <property type="protein sequence ID" value="ANS78291.1"/>
    <property type="molecule type" value="Genomic_DNA"/>
</dbReference>
<accession>A0A1B1NA60</accession>
<name>A0A1B1NA60_9MICO</name>
<keyword evidence="2" id="KW-1133">Transmembrane helix</keyword>
<feature type="compositionally biased region" description="Pro residues" evidence="1">
    <location>
        <begin position="184"/>
        <end position="199"/>
    </location>
</feature>
<protein>
    <submittedName>
        <fullName evidence="3">Uncharacterized protein</fullName>
    </submittedName>
</protein>
<dbReference type="KEGG" id="serj:SGUI_0895"/>
<evidence type="ECO:0000313" key="3">
    <source>
        <dbReference type="EMBL" id="ANS78291.1"/>
    </source>
</evidence>
<keyword evidence="2" id="KW-0472">Membrane</keyword>
<keyword evidence="4" id="KW-1185">Reference proteome</keyword>
<dbReference type="AlphaFoldDB" id="A0A1B1NA60"/>
<proteinExistence type="predicted"/>
<evidence type="ECO:0000313" key="4">
    <source>
        <dbReference type="Proteomes" id="UP000092482"/>
    </source>
</evidence>